<dbReference type="SMART" id="SM00382">
    <property type="entry name" value="AAA"/>
    <property type="match status" value="2"/>
</dbReference>
<feature type="region of interest" description="Disordered" evidence="6">
    <location>
        <begin position="79"/>
        <end position="101"/>
    </location>
</feature>
<feature type="domain" description="ABC transporter" evidence="7">
    <location>
        <begin position="518"/>
        <end position="732"/>
    </location>
</feature>
<feature type="compositionally biased region" description="Gly residues" evidence="6">
    <location>
        <begin position="90"/>
        <end position="101"/>
    </location>
</feature>
<evidence type="ECO:0000256" key="2">
    <source>
        <dbReference type="ARBA" id="ARBA00022737"/>
    </source>
</evidence>
<dbReference type="InterPro" id="IPR050611">
    <property type="entry name" value="ABCF"/>
</dbReference>
<feature type="compositionally biased region" description="Basic and acidic residues" evidence="6">
    <location>
        <begin position="142"/>
        <end position="163"/>
    </location>
</feature>
<dbReference type="Pfam" id="PF26051">
    <property type="entry name" value="PWI_ABCF3"/>
    <property type="match status" value="1"/>
</dbReference>
<evidence type="ECO:0000256" key="5">
    <source>
        <dbReference type="ARBA" id="ARBA00022990"/>
    </source>
</evidence>
<dbReference type="AlphaFoldDB" id="A0ABD2HQC2"/>
<evidence type="ECO:0000313" key="9">
    <source>
        <dbReference type="Proteomes" id="UP001620645"/>
    </source>
</evidence>
<evidence type="ECO:0000256" key="4">
    <source>
        <dbReference type="ARBA" id="ARBA00022840"/>
    </source>
</evidence>
<dbReference type="InterPro" id="IPR017871">
    <property type="entry name" value="ABC_transporter-like_CS"/>
</dbReference>
<feature type="domain" description="ABC transporter" evidence="7">
    <location>
        <begin position="201"/>
        <end position="451"/>
    </location>
</feature>
<dbReference type="InterPro" id="IPR003593">
    <property type="entry name" value="AAA+_ATPase"/>
</dbReference>
<organism evidence="8 9">
    <name type="scientific">Heterodera schachtii</name>
    <name type="common">Sugarbeet cyst nematode worm</name>
    <name type="synonym">Tylenchus schachtii</name>
    <dbReference type="NCBI Taxonomy" id="97005"/>
    <lineage>
        <taxon>Eukaryota</taxon>
        <taxon>Metazoa</taxon>
        <taxon>Ecdysozoa</taxon>
        <taxon>Nematoda</taxon>
        <taxon>Chromadorea</taxon>
        <taxon>Rhabditida</taxon>
        <taxon>Tylenchina</taxon>
        <taxon>Tylenchomorpha</taxon>
        <taxon>Tylenchoidea</taxon>
        <taxon>Heteroderidae</taxon>
        <taxon>Heteroderinae</taxon>
        <taxon>Heterodera</taxon>
    </lineage>
</organism>
<dbReference type="Proteomes" id="UP001620645">
    <property type="component" value="Unassembled WGS sequence"/>
</dbReference>
<dbReference type="EMBL" id="JBICCN010000458">
    <property type="protein sequence ID" value="KAL3067828.1"/>
    <property type="molecule type" value="Genomic_DNA"/>
</dbReference>
<protein>
    <recommendedName>
        <fullName evidence="7">ABC transporter domain-containing protein</fullName>
    </recommendedName>
</protein>
<keyword evidence="2" id="KW-0677">Repeat</keyword>
<dbReference type="PANTHER" id="PTHR19211:SF117">
    <property type="entry name" value="ATP-BINDING CASSETTE SUB-FAMILY F MEMBER 3"/>
    <property type="match status" value="1"/>
</dbReference>
<dbReference type="InterPro" id="IPR058770">
    <property type="entry name" value="PWI_ABCF3"/>
</dbReference>
<dbReference type="FunFam" id="3.40.50.300:FF:002454">
    <property type="entry name" value="Chromosome 10, whole genome shotgun sequence"/>
    <property type="match status" value="1"/>
</dbReference>
<feature type="compositionally biased region" description="Polar residues" evidence="6">
    <location>
        <begin position="177"/>
        <end position="187"/>
    </location>
</feature>
<name>A0ABD2HQC2_HETSC</name>
<dbReference type="CDD" id="cd03221">
    <property type="entry name" value="ABCF_EF-3"/>
    <property type="match status" value="1"/>
</dbReference>
<comment type="similarity">
    <text evidence="1">Belongs to the ABC transporter superfamily. ABCF family. EF3 subfamily.</text>
</comment>
<feature type="compositionally biased region" description="Low complexity" evidence="6">
    <location>
        <begin position="79"/>
        <end position="89"/>
    </location>
</feature>
<dbReference type="InterPro" id="IPR003439">
    <property type="entry name" value="ABC_transporter-like_ATP-bd"/>
</dbReference>
<comment type="caution">
    <text evidence="8">The sequence shown here is derived from an EMBL/GenBank/DDBJ whole genome shotgun (WGS) entry which is preliminary data.</text>
</comment>
<keyword evidence="4" id="KW-0067">ATP-binding</keyword>
<dbReference type="PANTHER" id="PTHR19211">
    <property type="entry name" value="ATP-BINDING TRANSPORT PROTEIN-RELATED"/>
    <property type="match status" value="1"/>
</dbReference>
<sequence length="733" mass="82181">MVARENISEFFNERLPQMPDEVRHYLTDLLKENEDDMGTEQDLTEMVGDHIQASSVDGMADTELADLCAALFSLLNDGRNNGNSSNGNADNGGGRQRGGGGVEAARKLLQTVDMSVQSDSFREMDKLWKVTPNDVPQQSSVDQKKLAKAEEKAKEKAQKRADGGGESGGKTVRKTRPQVQATASQAMNRRDAKGEVGSMDVKLENVDISFGNKQLISSADLLLVFGHRYGLVGRNGIGKTTLLKMLSCKQLVIPSNITMLSVEQEVEGDETPVIDAVLASDTRREALLAEERELQAKINSADMSDDERSVFSARLDALYTEQQSLQLDKAPARAATILFGLGFKPDEQRKPTREFSGGWRMRVALARALFIKPDLLLLDEPTNMLDMRAVYWLENHLQEWHGTILTVSHDRKFLNTVCTDIVHLHSRRLDAYKGNYDNFEKAMCEKLTLQQREYEAQQQLRQHIQEFIDKFRYNAKRASMVQSRIKMLEKLPVLQPVEFDSDVVFHFKDCDKLGNPVLQLDEVAFRYSKETPYIFQKVCIGSRSDSRICIVGENGAGKTTLLKLLLGDHSPTNGTRSANRRLNIGYFTQHHVDQLDLDDSPLELLAQRFPGLGQEEYRAAMGRFGLSGDIAFQSIATLSGGQKSRLAFTCLSLQQPNYLVMDEPTNHLDVETVDALGKALNDFKGGVVLVSHDERLIELVCKELWVCKDKTVTQLDGGLEEYKKHVYRQLAIQ</sequence>
<evidence type="ECO:0000313" key="8">
    <source>
        <dbReference type="EMBL" id="KAL3067828.1"/>
    </source>
</evidence>
<dbReference type="PROSITE" id="PS50893">
    <property type="entry name" value="ABC_TRANSPORTER_2"/>
    <property type="match status" value="2"/>
</dbReference>
<reference evidence="8 9" key="1">
    <citation type="submission" date="2024-10" db="EMBL/GenBank/DDBJ databases">
        <authorList>
            <person name="Kim D."/>
        </authorList>
    </citation>
    <scope>NUCLEOTIDE SEQUENCE [LARGE SCALE GENOMIC DNA]</scope>
    <source>
        <strain evidence="8">Taebaek</strain>
    </source>
</reference>
<dbReference type="Pfam" id="PF00005">
    <property type="entry name" value="ABC_tran"/>
    <property type="match status" value="2"/>
</dbReference>
<dbReference type="Gene3D" id="3.40.50.300">
    <property type="entry name" value="P-loop containing nucleotide triphosphate hydrolases"/>
    <property type="match status" value="2"/>
</dbReference>
<dbReference type="Pfam" id="PF12848">
    <property type="entry name" value="ABC_tran_Xtn"/>
    <property type="match status" value="1"/>
</dbReference>
<feature type="region of interest" description="Disordered" evidence="6">
    <location>
        <begin position="130"/>
        <end position="193"/>
    </location>
</feature>
<dbReference type="InterPro" id="IPR032781">
    <property type="entry name" value="ABC_tran_Xtn"/>
</dbReference>
<dbReference type="FunFam" id="3.40.50.300:FF:000104">
    <property type="entry name" value="ATP-binding cassette sub-family F member 3"/>
    <property type="match status" value="1"/>
</dbReference>
<dbReference type="InterPro" id="IPR027417">
    <property type="entry name" value="P-loop_NTPase"/>
</dbReference>
<dbReference type="SUPFAM" id="SSF52540">
    <property type="entry name" value="P-loop containing nucleoside triphosphate hydrolases"/>
    <property type="match status" value="2"/>
</dbReference>
<dbReference type="PROSITE" id="PS00211">
    <property type="entry name" value="ABC_TRANSPORTER_1"/>
    <property type="match status" value="1"/>
</dbReference>
<evidence type="ECO:0000256" key="1">
    <source>
        <dbReference type="ARBA" id="ARBA00011054"/>
    </source>
</evidence>
<keyword evidence="3" id="KW-0547">Nucleotide-binding</keyword>
<keyword evidence="9" id="KW-1185">Reference proteome</keyword>
<evidence type="ECO:0000256" key="6">
    <source>
        <dbReference type="SAM" id="MobiDB-lite"/>
    </source>
</evidence>
<evidence type="ECO:0000256" key="3">
    <source>
        <dbReference type="ARBA" id="ARBA00022741"/>
    </source>
</evidence>
<accession>A0ABD2HQC2</accession>
<proteinExistence type="inferred from homology"/>
<dbReference type="GO" id="GO:0005524">
    <property type="term" value="F:ATP binding"/>
    <property type="evidence" value="ECO:0007669"/>
    <property type="project" value="UniProtKB-KW"/>
</dbReference>
<keyword evidence="5" id="KW-0007">Acetylation</keyword>
<evidence type="ECO:0000259" key="7">
    <source>
        <dbReference type="PROSITE" id="PS50893"/>
    </source>
</evidence>
<gene>
    <name evidence="8" type="ORF">niasHS_016794</name>
</gene>